<dbReference type="InterPro" id="IPR046938">
    <property type="entry name" value="DNA_clamp_sf"/>
</dbReference>
<reference evidence="6" key="1">
    <citation type="journal article" date="2020" name="Fungal Divers.">
        <title>Resolving the Mortierellaceae phylogeny through synthesis of multi-gene phylogenetics and phylogenomics.</title>
        <authorList>
            <person name="Vandepol N."/>
            <person name="Liber J."/>
            <person name="Desiro A."/>
            <person name="Na H."/>
            <person name="Kennedy M."/>
            <person name="Barry K."/>
            <person name="Grigoriev I.V."/>
            <person name="Miller A.N."/>
            <person name="O'Donnell K."/>
            <person name="Stajich J.E."/>
            <person name="Bonito G."/>
        </authorList>
    </citation>
    <scope>NUCLEOTIDE SEQUENCE</scope>
    <source>
        <strain evidence="6">NVP1</strain>
    </source>
</reference>
<dbReference type="Proteomes" id="UP000696485">
    <property type="component" value="Unassembled WGS sequence"/>
</dbReference>
<dbReference type="EMBL" id="JAAAUY010000689">
    <property type="protein sequence ID" value="KAF9327217.1"/>
    <property type="molecule type" value="Genomic_DNA"/>
</dbReference>
<dbReference type="Gene3D" id="3.70.10.10">
    <property type="match status" value="1"/>
</dbReference>
<gene>
    <name evidence="6" type="primary">RAD1</name>
    <name evidence="6" type="ORF">BG006_009436</name>
</gene>
<evidence type="ECO:0000313" key="7">
    <source>
        <dbReference type="Proteomes" id="UP000696485"/>
    </source>
</evidence>
<dbReference type="AlphaFoldDB" id="A0A9P5SER2"/>
<dbReference type="CDD" id="cd00577">
    <property type="entry name" value="PCNA"/>
    <property type="match status" value="1"/>
</dbReference>
<dbReference type="GO" id="GO:0006281">
    <property type="term" value="P:DNA repair"/>
    <property type="evidence" value="ECO:0007669"/>
    <property type="project" value="UniProtKB-KW"/>
</dbReference>
<keyword evidence="5" id="KW-0539">Nucleus</keyword>
<keyword evidence="4" id="KW-0234">DNA repair</keyword>
<evidence type="ECO:0000256" key="4">
    <source>
        <dbReference type="ARBA" id="ARBA00023204"/>
    </source>
</evidence>
<dbReference type="SUPFAM" id="SSF55979">
    <property type="entry name" value="DNA clamp"/>
    <property type="match status" value="1"/>
</dbReference>
<sequence length="310" mass="34324">MSQTPNECRFNARLRNVKHFATLIKSVNFKDVATCKIEAEGISFIMEDSRCLFARCLIQRTVFEDYRYISPVDSDTPDAPIPHGYDQYGSVSFGINLATLLSCLNMFGTANAGGYNNDSTANYGGGGGTSGGGAGSATPVKLSYNGIGSKFTLILEDNGVVTTCRIPTFDPDPPIDFEFNDERHSKVIMKSGWLEEGLRDLDATSDRVVLRLSPEIPHFRISSLGTIENLDVNYSKGDVIETFVYPYAQPTEISYNFTHMLHVLRACAVASTVNIMVDDNDFLKMQFLIPLPDHKFLFAEYAFCPIEPVD</sequence>
<dbReference type="InterPro" id="IPR003021">
    <property type="entry name" value="Rad1_Rec1_Rad17"/>
</dbReference>
<proteinExistence type="inferred from homology"/>
<protein>
    <submittedName>
        <fullName evidence="6">SsDNA endodeoxyribonuclease</fullName>
    </submittedName>
</protein>
<dbReference type="GO" id="GO:0030896">
    <property type="term" value="C:checkpoint clamp complex"/>
    <property type="evidence" value="ECO:0007669"/>
    <property type="project" value="TreeGrafter"/>
</dbReference>
<evidence type="ECO:0000256" key="3">
    <source>
        <dbReference type="ARBA" id="ARBA00022763"/>
    </source>
</evidence>
<keyword evidence="7" id="KW-1185">Reference proteome</keyword>
<evidence type="ECO:0000256" key="5">
    <source>
        <dbReference type="ARBA" id="ARBA00023242"/>
    </source>
</evidence>
<evidence type="ECO:0000313" key="6">
    <source>
        <dbReference type="EMBL" id="KAF9327217.1"/>
    </source>
</evidence>
<comment type="caution">
    <text evidence="6">The sequence shown here is derived from an EMBL/GenBank/DDBJ whole genome shotgun (WGS) entry which is preliminary data.</text>
</comment>
<dbReference type="PRINTS" id="PR01245">
    <property type="entry name" value="RAD1REC1"/>
</dbReference>
<name>A0A9P5SER2_9FUNG</name>
<organism evidence="6 7">
    <name type="scientific">Podila minutissima</name>
    <dbReference type="NCBI Taxonomy" id="64525"/>
    <lineage>
        <taxon>Eukaryota</taxon>
        <taxon>Fungi</taxon>
        <taxon>Fungi incertae sedis</taxon>
        <taxon>Mucoromycota</taxon>
        <taxon>Mortierellomycotina</taxon>
        <taxon>Mortierellomycetes</taxon>
        <taxon>Mortierellales</taxon>
        <taxon>Mortierellaceae</taxon>
        <taxon>Podila</taxon>
    </lineage>
</organism>
<dbReference type="Pfam" id="PF02144">
    <property type="entry name" value="Rad1"/>
    <property type="match status" value="1"/>
</dbReference>
<dbReference type="GO" id="GO:0000077">
    <property type="term" value="P:DNA damage checkpoint signaling"/>
    <property type="evidence" value="ECO:0007669"/>
    <property type="project" value="InterPro"/>
</dbReference>
<evidence type="ECO:0000256" key="2">
    <source>
        <dbReference type="ARBA" id="ARBA00010991"/>
    </source>
</evidence>
<keyword evidence="3" id="KW-0227">DNA damage</keyword>
<evidence type="ECO:0000256" key="1">
    <source>
        <dbReference type="ARBA" id="ARBA00004123"/>
    </source>
</evidence>
<accession>A0A9P5SER2</accession>
<comment type="subcellular location">
    <subcellularLocation>
        <location evidence="1">Nucleus</location>
    </subcellularLocation>
</comment>
<dbReference type="PANTHER" id="PTHR10870:SF0">
    <property type="entry name" value="CELL CYCLE CHECKPOINT PROTEIN RAD1"/>
    <property type="match status" value="1"/>
</dbReference>
<comment type="similarity">
    <text evidence="2">Belongs to the rad1 family.</text>
</comment>
<dbReference type="PANTHER" id="PTHR10870">
    <property type="entry name" value="CELL CYCLE CHECKPOINT PROTEIN RAD1"/>
    <property type="match status" value="1"/>
</dbReference>